<evidence type="ECO:0000313" key="1">
    <source>
        <dbReference type="EMBL" id="GIH23318.1"/>
    </source>
</evidence>
<dbReference type="Proteomes" id="UP000640052">
    <property type="component" value="Unassembled WGS sequence"/>
</dbReference>
<gene>
    <name evidence="1" type="ORF">Aph01nite_16280</name>
</gene>
<accession>A0A919Q7D4</accession>
<protein>
    <submittedName>
        <fullName evidence="1">Uncharacterized protein</fullName>
    </submittedName>
</protein>
<dbReference type="EMBL" id="BOOA01000009">
    <property type="protein sequence ID" value="GIH23318.1"/>
    <property type="molecule type" value="Genomic_DNA"/>
</dbReference>
<organism evidence="1 2">
    <name type="scientific">Acrocarpospora phusangensis</name>
    <dbReference type="NCBI Taxonomy" id="1070424"/>
    <lineage>
        <taxon>Bacteria</taxon>
        <taxon>Bacillati</taxon>
        <taxon>Actinomycetota</taxon>
        <taxon>Actinomycetes</taxon>
        <taxon>Streptosporangiales</taxon>
        <taxon>Streptosporangiaceae</taxon>
        <taxon>Acrocarpospora</taxon>
    </lineage>
</organism>
<evidence type="ECO:0000313" key="2">
    <source>
        <dbReference type="Proteomes" id="UP000640052"/>
    </source>
</evidence>
<keyword evidence="2" id="KW-1185">Reference proteome</keyword>
<comment type="caution">
    <text evidence="1">The sequence shown here is derived from an EMBL/GenBank/DDBJ whole genome shotgun (WGS) entry which is preliminary data.</text>
</comment>
<reference evidence="1" key="1">
    <citation type="submission" date="2021-01" db="EMBL/GenBank/DDBJ databases">
        <title>Whole genome shotgun sequence of Acrocarpospora phusangensis NBRC 108782.</title>
        <authorList>
            <person name="Komaki H."/>
            <person name="Tamura T."/>
        </authorList>
    </citation>
    <scope>NUCLEOTIDE SEQUENCE</scope>
    <source>
        <strain evidence="1">NBRC 108782</strain>
    </source>
</reference>
<dbReference type="AlphaFoldDB" id="A0A919Q7D4"/>
<name>A0A919Q7D4_9ACTN</name>
<proteinExistence type="predicted"/>
<sequence length="87" mass="9679">MDLETGLRQDGHQAPRHAVVILNDGDPHICGFYVPDRHKGQFLNSWDFSDIGRIPWDSSDTIRALASRNWGRALTDECADAAEEAAT</sequence>